<dbReference type="AlphaFoldDB" id="A0A8C2JFG1"/>
<dbReference type="PANTHER" id="PTHR24412:SF462">
    <property type="entry name" value="KELCH-LIKE PROTEIN 38"/>
    <property type="match status" value="1"/>
</dbReference>
<accession>A0A8C2JFG1</accession>
<dbReference type="PROSITE" id="PS50097">
    <property type="entry name" value="BTB"/>
    <property type="match status" value="1"/>
</dbReference>
<reference evidence="4" key="1">
    <citation type="submission" date="2025-08" db="UniProtKB">
        <authorList>
            <consortium name="Ensembl"/>
        </authorList>
    </citation>
    <scope>IDENTIFICATION</scope>
</reference>
<evidence type="ECO:0000313" key="5">
    <source>
        <dbReference type="Proteomes" id="UP000694701"/>
    </source>
</evidence>
<evidence type="ECO:0000256" key="2">
    <source>
        <dbReference type="ARBA" id="ARBA00022737"/>
    </source>
</evidence>
<dbReference type="InterPro" id="IPR011705">
    <property type="entry name" value="BACK"/>
</dbReference>
<dbReference type="Pfam" id="PF00651">
    <property type="entry name" value="BTB"/>
    <property type="match status" value="1"/>
</dbReference>
<dbReference type="Pfam" id="PF24981">
    <property type="entry name" value="Beta-prop_ATRN-LZTR1"/>
    <property type="match status" value="1"/>
</dbReference>
<dbReference type="InterPro" id="IPR006652">
    <property type="entry name" value="Kelch_1"/>
</dbReference>
<proteinExistence type="predicted"/>
<dbReference type="SUPFAM" id="SSF117281">
    <property type="entry name" value="Kelch motif"/>
    <property type="match status" value="1"/>
</dbReference>
<name>A0A8C2JFG1_CYPCA</name>
<dbReference type="Gene3D" id="3.30.710.10">
    <property type="entry name" value="Potassium Channel Kv1.1, Chain A"/>
    <property type="match status" value="1"/>
</dbReference>
<dbReference type="Ensembl" id="ENSCCRT00020103279.1">
    <property type="protein sequence ID" value="ENSCCRP00020094521.1"/>
    <property type="gene ID" value="ENSCCRG00020043263.1"/>
</dbReference>
<dbReference type="SMART" id="SM00875">
    <property type="entry name" value="BACK"/>
    <property type="match status" value="1"/>
</dbReference>
<dbReference type="InterPro" id="IPR000210">
    <property type="entry name" value="BTB/POZ_dom"/>
</dbReference>
<dbReference type="SUPFAM" id="SSF54695">
    <property type="entry name" value="POZ domain"/>
    <property type="match status" value="1"/>
</dbReference>
<dbReference type="PANTHER" id="PTHR24412">
    <property type="entry name" value="KELCH PROTEIN"/>
    <property type="match status" value="1"/>
</dbReference>
<evidence type="ECO:0000259" key="3">
    <source>
        <dbReference type="PROSITE" id="PS50097"/>
    </source>
</evidence>
<dbReference type="InterPro" id="IPR015915">
    <property type="entry name" value="Kelch-typ_b-propeller"/>
</dbReference>
<feature type="domain" description="BTB" evidence="3">
    <location>
        <begin position="57"/>
        <end position="124"/>
    </location>
</feature>
<organism evidence="4 5">
    <name type="scientific">Cyprinus carpio</name>
    <name type="common">Common carp</name>
    <dbReference type="NCBI Taxonomy" id="7962"/>
    <lineage>
        <taxon>Eukaryota</taxon>
        <taxon>Metazoa</taxon>
        <taxon>Chordata</taxon>
        <taxon>Craniata</taxon>
        <taxon>Vertebrata</taxon>
        <taxon>Euteleostomi</taxon>
        <taxon>Actinopterygii</taxon>
        <taxon>Neopterygii</taxon>
        <taxon>Teleostei</taxon>
        <taxon>Ostariophysi</taxon>
        <taxon>Cypriniformes</taxon>
        <taxon>Cyprinidae</taxon>
        <taxon>Cyprininae</taxon>
        <taxon>Cyprinus</taxon>
    </lineage>
</organism>
<keyword evidence="1" id="KW-0880">Kelch repeat</keyword>
<keyword evidence="2" id="KW-0677">Repeat</keyword>
<dbReference type="Gene3D" id="1.25.40.420">
    <property type="match status" value="1"/>
</dbReference>
<dbReference type="PIRSF" id="PIRSF037037">
    <property type="entry name" value="Kelch-like_protein_gigaxonin"/>
    <property type="match status" value="1"/>
</dbReference>
<sequence>MIHRYLQDHLECASNQLRQGKASLDDPISEVLHFKDKDLSSTLLLELNTLRKDRILTDVVFCSEGKEIPCHRNVLVSSSPYFFAMFCSSFLETQKPQINLQGVPYDILASIVEYVYTGSISITMELVLPLMQAASMLQYGRLFEACSTFLQAQLSPDNCLSMIRLSEILHCTSLLEKARELAVKSFSDVVDSQDFCELSLPELVSYLEDDRLCVEEEQVFETLLAWIHHDPFSRCGTIHDLFRRVRLRHVHPSYLFQFIANDPLVQSSSLCTEIIESVRRLLFSVGTHCSGDLEPLWAAPRRQNCKEALVVVGGRKNGERTSRDALLYDEQTHCWQWLAKVPLRLYRPAYVCMHSILYVLGGLTMRAGGQYTPSNTVYTLSLKTNQWRMGEPMVKPRYAHQSSTYLHFIFVLGGLTADGQLSNEVERYDTMFNQWEAMAPMPTAVLHPAVVAHNQRIYVFGGEDAMQKPVRMIQVYHIGRNLWYRMETRTVKNVCAPAAVIDDKIYIVGGYTRRMVAYDIKTNRFEKCENMKARKMHHSASVVNDKIYVTGGRFINSHESVEDSDSFDCYNPKTDSWVSMGTLPVDSTMGRVPGWPLDIHLAPTAPGSSMAPPSIHSTLVPCSMLLLHCLLLACPTPTS</sequence>
<dbReference type="Pfam" id="PF07707">
    <property type="entry name" value="BACK"/>
    <property type="match status" value="1"/>
</dbReference>
<dbReference type="SMART" id="SM00225">
    <property type="entry name" value="BTB"/>
    <property type="match status" value="1"/>
</dbReference>
<dbReference type="Gene3D" id="2.120.10.80">
    <property type="entry name" value="Kelch-type beta propeller"/>
    <property type="match status" value="1"/>
</dbReference>
<dbReference type="Proteomes" id="UP000694701">
    <property type="component" value="Unplaced"/>
</dbReference>
<evidence type="ECO:0000256" key="1">
    <source>
        <dbReference type="ARBA" id="ARBA00022441"/>
    </source>
</evidence>
<dbReference type="InterPro" id="IPR056737">
    <property type="entry name" value="Beta-prop_ATRN-MKLN-like"/>
</dbReference>
<evidence type="ECO:0000313" key="4">
    <source>
        <dbReference type="Ensembl" id="ENSCCRP00020094521.1"/>
    </source>
</evidence>
<dbReference type="FunFam" id="1.25.40.420:FF:000001">
    <property type="entry name" value="Kelch-like family member 12"/>
    <property type="match status" value="1"/>
</dbReference>
<dbReference type="SMART" id="SM00612">
    <property type="entry name" value="Kelch"/>
    <property type="match status" value="6"/>
</dbReference>
<dbReference type="InterPro" id="IPR011333">
    <property type="entry name" value="SKP1/BTB/POZ_sf"/>
</dbReference>
<protein>
    <submittedName>
        <fullName evidence="4">Kelch-like family member 38b</fullName>
    </submittedName>
</protein>
<dbReference type="InterPro" id="IPR017096">
    <property type="entry name" value="BTB-kelch_protein"/>
</dbReference>